<protein>
    <recommendedName>
        <fullName evidence="1">Metallo-beta-lactamase domain-containing protein</fullName>
    </recommendedName>
</protein>
<dbReference type="PANTHER" id="PTHR42663:SF6">
    <property type="entry name" value="HYDROLASE C777.06C-RELATED"/>
    <property type="match status" value="1"/>
</dbReference>
<name>A0A9D2D7V7_9FIRM</name>
<dbReference type="PANTHER" id="PTHR42663">
    <property type="entry name" value="HYDROLASE C777.06C-RELATED-RELATED"/>
    <property type="match status" value="1"/>
</dbReference>
<organism evidence="2 3">
    <name type="scientific">Candidatus Borkfalkia avicola</name>
    <dbReference type="NCBI Taxonomy" id="2838503"/>
    <lineage>
        <taxon>Bacteria</taxon>
        <taxon>Bacillati</taxon>
        <taxon>Bacillota</taxon>
        <taxon>Clostridia</taxon>
        <taxon>Christensenellales</taxon>
        <taxon>Christensenellaceae</taxon>
        <taxon>Candidatus Borkfalkia</taxon>
    </lineage>
</organism>
<evidence type="ECO:0000313" key="2">
    <source>
        <dbReference type="EMBL" id="HIZ10154.1"/>
    </source>
</evidence>
<dbReference type="Proteomes" id="UP000824025">
    <property type="component" value="Unassembled WGS sequence"/>
</dbReference>
<dbReference type="InterPro" id="IPR036866">
    <property type="entry name" value="RibonucZ/Hydroxyglut_hydro"/>
</dbReference>
<dbReference type="InterPro" id="IPR001279">
    <property type="entry name" value="Metallo-B-lactamas"/>
</dbReference>
<reference evidence="2" key="1">
    <citation type="journal article" date="2021" name="PeerJ">
        <title>Extensive microbial diversity within the chicken gut microbiome revealed by metagenomics and culture.</title>
        <authorList>
            <person name="Gilroy R."/>
            <person name="Ravi A."/>
            <person name="Getino M."/>
            <person name="Pursley I."/>
            <person name="Horton D.L."/>
            <person name="Alikhan N.F."/>
            <person name="Baker D."/>
            <person name="Gharbi K."/>
            <person name="Hall N."/>
            <person name="Watson M."/>
            <person name="Adriaenssens E.M."/>
            <person name="Foster-Nyarko E."/>
            <person name="Jarju S."/>
            <person name="Secka A."/>
            <person name="Antonio M."/>
            <person name="Oren A."/>
            <person name="Chaudhuri R.R."/>
            <person name="La Ragione R."/>
            <person name="Hildebrand F."/>
            <person name="Pallen M.J."/>
        </authorList>
    </citation>
    <scope>NUCLEOTIDE SEQUENCE</scope>
    <source>
        <strain evidence="2">CHK192-19661</strain>
    </source>
</reference>
<sequence>MKFRYLGTAAAEGFPAMFCRCDACEEARRLGGINLRTRSQALIGEDLLLDFPPDTYAHAMRYGLRLDAVKYLFVTHAHCDHFSPDDLTMRGAPYSHRMRQARLNVYGNDGVEELFERARADMPAEMAESYTFVRLRAYTSVQAGAYTVIPLPARHSGGKEPFIFAIRGEGKNILYAHDTGMIFGEVFDFLAKEKLRFDLVSLDCTMVANPVSDEGCHMGVDGCVRVLARLTENGNADGDTLCYANHFSHNGAPLQENLERLLSPHGIRVAYDGLGIEL</sequence>
<dbReference type="AlphaFoldDB" id="A0A9D2D7V7"/>
<feature type="domain" description="Metallo-beta-lactamase" evidence="1">
    <location>
        <begin position="63"/>
        <end position="231"/>
    </location>
</feature>
<dbReference type="EMBL" id="DXCF01000034">
    <property type="protein sequence ID" value="HIZ10154.1"/>
    <property type="molecule type" value="Genomic_DNA"/>
</dbReference>
<dbReference type="Gene3D" id="3.60.15.10">
    <property type="entry name" value="Ribonuclease Z/Hydroxyacylglutathione hydrolase-like"/>
    <property type="match status" value="1"/>
</dbReference>
<dbReference type="Pfam" id="PF12706">
    <property type="entry name" value="Lactamase_B_2"/>
    <property type="match status" value="1"/>
</dbReference>
<gene>
    <name evidence="2" type="ORF">H9726_06670</name>
</gene>
<evidence type="ECO:0000259" key="1">
    <source>
        <dbReference type="Pfam" id="PF12706"/>
    </source>
</evidence>
<comment type="caution">
    <text evidence="2">The sequence shown here is derived from an EMBL/GenBank/DDBJ whole genome shotgun (WGS) entry which is preliminary data.</text>
</comment>
<proteinExistence type="predicted"/>
<evidence type="ECO:0000313" key="3">
    <source>
        <dbReference type="Proteomes" id="UP000824025"/>
    </source>
</evidence>
<accession>A0A9D2D7V7</accession>
<dbReference type="SUPFAM" id="SSF56281">
    <property type="entry name" value="Metallo-hydrolase/oxidoreductase"/>
    <property type="match status" value="1"/>
</dbReference>
<reference evidence="2" key="2">
    <citation type="submission" date="2021-04" db="EMBL/GenBank/DDBJ databases">
        <authorList>
            <person name="Gilroy R."/>
        </authorList>
    </citation>
    <scope>NUCLEOTIDE SEQUENCE</scope>
    <source>
        <strain evidence="2">CHK192-19661</strain>
    </source>
</reference>